<dbReference type="InterPro" id="IPR050463">
    <property type="entry name" value="Gfo/Idh/MocA_oxidrdct_glycsds"/>
</dbReference>
<organism evidence="4 5">
    <name type="scientific">Rubritalea profundi</name>
    <dbReference type="NCBI Taxonomy" id="1658618"/>
    <lineage>
        <taxon>Bacteria</taxon>
        <taxon>Pseudomonadati</taxon>
        <taxon>Verrucomicrobiota</taxon>
        <taxon>Verrucomicrobiia</taxon>
        <taxon>Verrucomicrobiales</taxon>
        <taxon>Rubritaleaceae</taxon>
        <taxon>Rubritalea</taxon>
    </lineage>
</organism>
<keyword evidence="5" id="KW-1185">Reference proteome</keyword>
<sequence>MNNEQLNNENSIENLEEGGLSRRGFLHGLGGAGAFLGMAGMAGNVSAAPKDADGKIIPGFEKIKDDPNAARGWRSVSDRKIKVGIAGYGLCKFGGAFFYQNHPNVEVVAATDLDPGRCAALARAVGAKKTYPSCEEMIKDKSIEAIYIATDAPSHARLAIMALNHGKHVVSAVPAVFGFEAEGQAEELFNAVKKSGMKYMMNETSMFHTDLYSKRMQCQAGALGKIIYSEGEYYHDFGPKGLPGYNPQNGKIDLNGWRKALPPMWYPTHATAYYVGITGGRFTEVSGLGTPGIYAEYNKGDNQHKNPFGTEVAMFKTSEGGISRMAGSWDMKNAHGEKGRVYGQKPHNNKIKGTRPPLPPSVKGGGHGGSHGQLTNNFIESILLDKKPIVDIGDALNMTLGGVIAHKSAMKGGEWMKIPQYDL</sequence>
<feature type="domain" description="Gfo/Idh/MocA-like oxidoreductase N-terminal" evidence="3">
    <location>
        <begin position="81"/>
        <end position="202"/>
    </location>
</feature>
<comment type="caution">
    <text evidence="4">The sequence shown here is derived from an EMBL/GenBank/DDBJ whole genome shotgun (WGS) entry which is preliminary data.</text>
</comment>
<dbReference type="GO" id="GO:0000166">
    <property type="term" value="F:nucleotide binding"/>
    <property type="evidence" value="ECO:0007669"/>
    <property type="project" value="InterPro"/>
</dbReference>
<proteinExistence type="predicted"/>
<evidence type="ECO:0000313" key="5">
    <source>
        <dbReference type="Proteomes" id="UP000239907"/>
    </source>
</evidence>
<evidence type="ECO:0000256" key="2">
    <source>
        <dbReference type="SAM" id="MobiDB-lite"/>
    </source>
</evidence>
<gene>
    <name evidence="4" type="ORF">BSZ32_15170</name>
</gene>
<protein>
    <submittedName>
        <fullName evidence="4">Oxidoreductase</fullName>
    </submittedName>
</protein>
<dbReference type="InterPro" id="IPR006311">
    <property type="entry name" value="TAT_signal"/>
</dbReference>
<dbReference type="InterPro" id="IPR000683">
    <property type="entry name" value="Gfo/Idh/MocA-like_OxRdtase_N"/>
</dbReference>
<dbReference type="GO" id="GO:0016491">
    <property type="term" value="F:oxidoreductase activity"/>
    <property type="evidence" value="ECO:0007669"/>
    <property type="project" value="UniProtKB-KW"/>
</dbReference>
<dbReference type="InterPro" id="IPR036291">
    <property type="entry name" value="NAD(P)-bd_dom_sf"/>
</dbReference>
<dbReference type="PROSITE" id="PS51318">
    <property type="entry name" value="TAT"/>
    <property type="match status" value="1"/>
</dbReference>
<reference evidence="4 5" key="1">
    <citation type="submission" date="2016-12" db="EMBL/GenBank/DDBJ databases">
        <title>Study of bacterial adaptation to deep sea.</title>
        <authorList>
            <person name="Song J."/>
            <person name="Yoshizawa S."/>
            <person name="Kogure K."/>
        </authorList>
    </citation>
    <scope>NUCLEOTIDE SEQUENCE [LARGE SCALE GENOMIC DNA]</scope>
    <source>
        <strain evidence="4 5">SAORIC-165</strain>
    </source>
</reference>
<dbReference type="PANTHER" id="PTHR43818:SF11">
    <property type="entry name" value="BCDNA.GH03377"/>
    <property type="match status" value="1"/>
</dbReference>
<dbReference type="Proteomes" id="UP000239907">
    <property type="component" value="Unassembled WGS sequence"/>
</dbReference>
<feature type="region of interest" description="Disordered" evidence="2">
    <location>
        <begin position="341"/>
        <end position="371"/>
    </location>
</feature>
<accession>A0A2S7U7Y4</accession>
<evidence type="ECO:0000313" key="4">
    <source>
        <dbReference type="EMBL" id="PQJ30382.1"/>
    </source>
</evidence>
<dbReference type="PANTHER" id="PTHR43818">
    <property type="entry name" value="BCDNA.GH03377"/>
    <property type="match status" value="1"/>
</dbReference>
<evidence type="ECO:0000259" key="3">
    <source>
        <dbReference type="Pfam" id="PF01408"/>
    </source>
</evidence>
<keyword evidence="1" id="KW-0560">Oxidoreductase</keyword>
<dbReference type="Gene3D" id="3.30.360.10">
    <property type="entry name" value="Dihydrodipicolinate Reductase, domain 2"/>
    <property type="match status" value="1"/>
</dbReference>
<dbReference type="EMBL" id="MQWA01000001">
    <property type="protein sequence ID" value="PQJ30382.1"/>
    <property type="molecule type" value="Genomic_DNA"/>
</dbReference>
<dbReference type="OrthoDB" id="9815825at2"/>
<name>A0A2S7U7Y4_9BACT</name>
<dbReference type="Gene3D" id="3.40.50.720">
    <property type="entry name" value="NAD(P)-binding Rossmann-like Domain"/>
    <property type="match status" value="1"/>
</dbReference>
<dbReference type="Pfam" id="PF01408">
    <property type="entry name" value="GFO_IDH_MocA"/>
    <property type="match status" value="1"/>
</dbReference>
<dbReference type="SUPFAM" id="SSF51735">
    <property type="entry name" value="NAD(P)-binding Rossmann-fold domains"/>
    <property type="match status" value="1"/>
</dbReference>
<evidence type="ECO:0000256" key="1">
    <source>
        <dbReference type="ARBA" id="ARBA00023002"/>
    </source>
</evidence>
<dbReference type="AlphaFoldDB" id="A0A2S7U7Y4"/>